<dbReference type="EMBL" id="DS999411">
    <property type="protein sequence ID" value="EED34198.1"/>
    <property type="molecule type" value="Genomic_DNA"/>
</dbReference>
<dbReference type="InterPro" id="IPR016035">
    <property type="entry name" value="Acyl_Trfase/lysoPLipase"/>
</dbReference>
<feature type="active site" description="Proton acceptor" evidence="3">
    <location>
        <position position="202"/>
    </location>
</feature>
<evidence type="ECO:0000313" key="5">
    <source>
        <dbReference type="EMBL" id="EED34198.1"/>
    </source>
</evidence>
<feature type="short sequence motif" description="DGA/G" evidence="3">
    <location>
        <begin position="202"/>
        <end position="204"/>
    </location>
</feature>
<dbReference type="RefSeq" id="WP_009018946.1">
    <property type="nucleotide sequence ID" value="NZ_DS999411.1"/>
</dbReference>
<feature type="domain" description="PNPLA" evidence="4">
    <location>
        <begin position="7"/>
        <end position="215"/>
    </location>
</feature>
<dbReference type="PANTHER" id="PTHR32176:SF92">
    <property type="entry name" value="XYLOSE ISOMERASE"/>
    <property type="match status" value="1"/>
</dbReference>
<keyword evidence="3" id="KW-0442">Lipid degradation</keyword>
<dbReference type="HOGENOM" id="CLU_000288_144_9_6"/>
<dbReference type="InterPro" id="IPR002641">
    <property type="entry name" value="PNPLA_dom"/>
</dbReference>
<reference evidence="6" key="1">
    <citation type="journal article" date="2013" name="BMC Microbiol.">
        <title>Taxonomy and evolution of bacteriochlorophyll a-containing members of the OM60/NOR5 clade of marine gammaproteobacteria: description of Luminiphilus syltensis gen. nov., sp. nov., reclassification of Haliea rubra as Pseudohaliea rubra gen. nov., comb. nov., and emendation of Chromatocurvus halotolerans.</title>
        <authorList>
            <person name="Spring S."/>
            <person name="Riedel T."/>
            <person name="Sproer C."/>
            <person name="Yan S."/>
            <person name="Harder J."/>
            <person name="Fuchs B.M."/>
        </authorList>
    </citation>
    <scope>NUCLEOTIDE SEQUENCE [LARGE SCALE GENOMIC DNA]</scope>
    <source>
        <strain evidence="6">NOR51-B</strain>
    </source>
</reference>
<evidence type="ECO:0000259" key="4">
    <source>
        <dbReference type="PROSITE" id="PS51635"/>
    </source>
</evidence>
<dbReference type="STRING" id="565045.NOR51B_135"/>
<organism evidence="5 6">
    <name type="scientific">Luminiphilus syltensis NOR5-1B</name>
    <dbReference type="NCBI Taxonomy" id="565045"/>
    <lineage>
        <taxon>Bacteria</taxon>
        <taxon>Pseudomonadati</taxon>
        <taxon>Pseudomonadota</taxon>
        <taxon>Gammaproteobacteria</taxon>
        <taxon>Cellvibrionales</taxon>
        <taxon>Halieaceae</taxon>
        <taxon>Luminiphilus</taxon>
    </lineage>
</organism>
<name>B8KVY2_9GAMM</name>
<dbReference type="AlphaFoldDB" id="B8KVY2"/>
<dbReference type="SUPFAM" id="SSF52151">
    <property type="entry name" value="FabD/lysophospholipase-like"/>
    <property type="match status" value="1"/>
</dbReference>
<comment type="similarity">
    <text evidence="1">Belongs to the patatin family.</text>
</comment>
<gene>
    <name evidence="5" type="ORF">NOR51B_135</name>
</gene>
<dbReference type="GO" id="GO:0047372">
    <property type="term" value="F:monoacylglycerol lipase activity"/>
    <property type="evidence" value="ECO:0007669"/>
    <property type="project" value="TreeGrafter"/>
</dbReference>
<dbReference type="eggNOG" id="COG3621">
    <property type="taxonomic scope" value="Bacteria"/>
</dbReference>
<evidence type="ECO:0000256" key="1">
    <source>
        <dbReference type="ARBA" id="ARBA00010240"/>
    </source>
</evidence>
<keyword evidence="2 3" id="KW-0443">Lipid metabolism</keyword>
<keyword evidence="6" id="KW-1185">Reference proteome</keyword>
<dbReference type="Gene3D" id="3.40.1090.10">
    <property type="entry name" value="Cytosolic phospholipase A2 catalytic domain"/>
    <property type="match status" value="1"/>
</dbReference>
<evidence type="ECO:0000313" key="6">
    <source>
        <dbReference type="Proteomes" id="UP000004699"/>
    </source>
</evidence>
<dbReference type="GO" id="GO:0016042">
    <property type="term" value="P:lipid catabolic process"/>
    <property type="evidence" value="ECO:0007669"/>
    <property type="project" value="UniProtKB-UniRule"/>
</dbReference>
<dbReference type="PANTHER" id="PTHR32176">
    <property type="entry name" value="XYLOSE ISOMERASE"/>
    <property type="match status" value="1"/>
</dbReference>
<feature type="short sequence motif" description="GXSXG" evidence="3">
    <location>
        <begin position="43"/>
        <end position="47"/>
    </location>
</feature>
<protein>
    <submittedName>
        <fullName evidence="5">Patatin family protein</fullName>
    </submittedName>
</protein>
<dbReference type="OrthoDB" id="9807112at2"/>
<feature type="active site" description="Nucleophile" evidence="3">
    <location>
        <position position="45"/>
    </location>
</feature>
<proteinExistence type="inferred from homology"/>
<dbReference type="GO" id="GO:0004620">
    <property type="term" value="F:phospholipase activity"/>
    <property type="evidence" value="ECO:0007669"/>
    <property type="project" value="TreeGrafter"/>
</dbReference>
<evidence type="ECO:0000256" key="2">
    <source>
        <dbReference type="ARBA" id="ARBA00023098"/>
    </source>
</evidence>
<feature type="short sequence motif" description="GXGXXG" evidence="3">
    <location>
        <begin position="11"/>
        <end position="16"/>
    </location>
</feature>
<dbReference type="Proteomes" id="UP000004699">
    <property type="component" value="Unassembled WGS sequence"/>
</dbReference>
<keyword evidence="3" id="KW-0378">Hydrolase</keyword>
<dbReference type="PROSITE" id="PS51635">
    <property type="entry name" value="PNPLA"/>
    <property type="match status" value="1"/>
</dbReference>
<evidence type="ECO:0000256" key="3">
    <source>
        <dbReference type="PROSITE-ProRule" id="PRU01161"/>
    </source>
</evidence>
<accession>B8KVY2</accession>
<dbReference type="Pfam" id="PF01734">
    <property type="entry name" value="Patatin"/>
    <property type="match status" value="1"/>
</dbReference>
<sequence length="335" mass="36345">MPHRVVLSIDGGGIRGLIPALVVAHLEAMTKRPACELFDLIVGTSTGGILALGLALGNRAPSITRPDASALASARPATDDPCEFRAAELADLYIEHGRSIFTRSLWRGIRSAGGSLDETYDHRPLEALLSDYFGDRCLGDLVTPCMVTAYDIAHRETLFMKSWQSRDVALLCRAAARATSAAPAYFEPAELEASTRQRALIDGGVFINSPAVSAYAEALRLFPDHELTVVSLGTGELTRPIAISDARNWGKIGWVLPLLDCMFDGHSKAVDQQMRAFLGDRYFRLQATLDIASDDLDDASESNLAALSAVAARLIEDNETTLKKIAERLNSPRYD</sequence>